<feature type="region of interest" description="Disordered" evidence="1">
    <location>
        <begin position="1408"/>
        <end position="1515"/>
    </location>
</feature>
<feature type="compositionally biased region" description="Polar residues" evidence="1">
    <location>
        <begin position="824"/>
        <end position="855"/>
    </location>
</feature>
<feature type="region of interest" description="Disordered" evidence="1">
    <location>
        <begin position="1557"/>
        <end position="1602"/>
    </location>
</feature>
<feature type="compositionally biased region" description="Polar residues" evidence="1">
    <location>
        <begin position="463"/>
        <end position="477"/>
    </location>
</feature>
<protein>
    <submittedName>
        <fullName evidence="2">Uncharacterized protein</fullName>
    </submittedName>
</protein>
<feature type="compositionally biased region" description="Basic and acidic residues" evidence="1">
    <location>
        <begin position="1084"/>
        <end position="1099"/>
    </location>
</feature>
<feature type="region of interest" description="Disordered" evidence="1">
    <location>
        <begin position="930"/>
        <end position="1006"/>
    </location>
</feature>
<feature type="region of interest" description="Disordered" evidence="1">
    <location>
        <begin position="453"/>
        <end position="495"/>
    </location>
</feature>
<feature type="region of interest" description="Disordered" evidence="1">
    <location>
        <begin position="647"/>
        <end position="680"/>
    </location>
</feature>
<gene>
    <name evidence="2" type="ORF">WJX84_007201</name>
</gene>
<keyword evidence="3" id="KW-1185">Reference proteome</keyword>
<dbReference type="Proteomes" id="UP001485043">
    <property type="component" value="Unassembled WGS sequence"/>
</dbReference>
<organism evidence="2 3">
    <name type="scientific">Apatococcus fuscideae</name>
    <dbReference type="NCBI Taxonomy" id="2026836"/>
    <lineage>
        <taxon>Eukaryota</taxon>
        <taxon>Viridiplantae</taxon>
        <taxon>Chlorophyta</taxon>
        <taxon>core chlorophytes</taxon>
        <taxon>Trebouxiophyceae</taxon>
        <taxon>Chlorellales</taxon>
        <taxon>Chlorellaceae</taxon>
        <taxon>Apatococcus</taxon>
    </lineage>
</organism>
<evidence type="ECO:0000256" key="1">
    <source>
        <dbReference type="SAM" id="MobiDB-lite"/>
    </source>
</evidence>
<name>A0AAW1T689_9CHLO</name>
<proteinExistence type="predicted"/>
<feature type="region of interest" description="Disordered" evidence="1">
    <location>
        <begin position="543"/>
        <end position="569"/>
    </location>
</feature>
<feature type="compositionally biased region" description="Polar residues" evidence="1">
    <location>
        <begin position="1281"/>
        <end position="1292"/>
    </location>
</feature>
<comment type="caution">
    <text evidence="2">The sequence shown here is derived from an EMBL/GenBank/DDBJ whole genome shotgun (WGS) entry which is preliminary data.</text>
</comment>
<evidence type="ECO:0000313" key="3">
    <source>
        <dbReference type="Proteomes" id="UP001485043"/>
    </source>
</evidence>
<feature type="region of interest" description="Disordered" evidence="1">
    <location>
        <begin position="1051"/>
        <end position="1183"/>
    </location>
</feature>
<feature type="compositionally biased region" description="Polar residues" evidence="1">
    <location>
        <begin position="1463"/>
        <end position="1475"/>
    </location>
</feature>
<evidence type="ECO:0000313" key="2">
    <source>
        <dbReference type="EMBL" id="KAK9865241.1"/>
    </source>
</evidence>
<accession>A0AAW1T689</accession>
<dbReference type="EMBL" id="JALJOV010000267">
    <property type="protein sequence ID" value="KAK9865241.1"/>
    <property type="molecule type" value="Genomic_DNA"/>
</dbReference>
<feature type="compositionally biased region" description="Low complexity" evidence="1">
    <location>
        <begin position="647"/>
        <end position="656"/>
    </location>
</feature>
<feature type="compositionally biased region" description="Polar residues" evidence="1">
    <location>
        <begin position="657"/>
        <end position="678"/>
    </location>
</feature>
<feature type="region of interest" description="Disordered" evidence="1">
    <location>
        <begin position="1213"/>
        <end position="1388"/>
    </location>
</feature>
<feature type="compositionally biased region" description="Low complexity" evidence="1">
    <location>
        <begin position="951"/>
        <end position="966"/>
    </location>
</feature>
<feature type="compositionally biased region" description="Low complexity" evidence="1">
    <location>
        <begin position="483"/>
        <end position="494"/>
    </location>
</feature>
<sequence length="1645" mass="174438">MASVSVGCDPAAALSRLCEPEVDTLGLLAEAGPSVPEGRQKRLAGGNPLEDEKVVELLQRIRSDDASFNTQGRILRLKHHLKATSGPRVIDAVIDALRDNTRIEALYLQNFEKGMTDAQLARLGSMLAKSKIWALNVGENAQISMGAWYRFCIDLASTQVSFMYVSEHHLVNAPGLKDAMMEALRINRRKLGTQNSQVVKGINNMWWNPRNSMQVANAEGKACLLAKKAAKKLAAATVAALLPSPGPATALQATPRKQTRRKLPASPPAAALILPPSAHGAPRIEKVGAKQARCPFCPAQDNLSSAQNMAVHMFVNHAGQPYISLAGVYRMAGSMDGPSSELAPSAIQLAEVTSGAAALRMLADYGSGSGCGSDTDGSNAVIKPVTRAVQYLECAAHELLQPGGPPSSAAACESPKSAPTAALVSKPAQPAILAPEHSRPLHMDVRLPVQKLRPSRFGPPAQPSSEPHQLQSPSSRAPQRGCSPSGHQSPQQSHEAARVVYDPVMNTLATVDDGDARLDEQSCDLRPSAVVHDDPPMCTLFAGGVGHDQQQPAGRSGGPEPELAGGSAAQAAAATMGIGPFADIADSGQRTCISLSASRDLPMHVQPVVATPGQATWNELKHSFQLADQYPPAASQRLPLAAAAPAASSAGPSATPNLDQALSNLGFSHPGSSAQWQTPAARAHGQLGGVLNAAPALVEPTQAAQQANLGTKAQHHPSTPYVRRYSASLLPPLSGTTPLRPRRTSEPIHTTRVALAPDDTSDILPGGTPQAPVALNRQASAPELRPRVVDQNAEAPGRAGETSFMHNLTMDVCAHPALCHEKQTPSSPAAVSHSSLVRSEQSQHAPLGDSLSQARRCSEPEARRWLERIPLASRTAHVHASLEPRVFDARSAVARDEMDLHPGQGHSGPISGNDRTHGEILAAATEGDEDLYAPMSLPGADCPPEPRDEWLLLPPSSPQRQASPALTPDGLEADSRPGTSKQPLSDAPKEAARPHGQSASEQPEHAAMLTPARIKSIAVVADLLPAQPGAEAAGSRREGVSRKRDRDAAHIAFNKKHKLGSFAKPRRLAPREEEGHTPSGRQSAAHDQRKEITAVEDGRRHRSKDAINPSADRRTLGRSGKSQDPSRKQSPSPQLSPHREEAEWAVAHVASPPSARRIFKVAQADARVPRQSKASGANGLGSPIAGAQIAEAAQWISARHAASPVAQLNAGAQQLASPDGLEDTLGQNQGPRLEVSPILRTKDPEAGLMTSPADAMPTPKHTSLRPGKGQSPSKRLLSATADGTVTQGSSQEGFLLKGDFRARPDRRTQHHPDLAAGTSAVPTDHDPDGACKVLPQPRSGDHMLPRLSPSKGPASDVGNAEGGSGKRRASQAPGSTHPKRVKASPLDLEGRYAELDKVDSVDSDIDILQPAATQRSNVRSTSLSIEVPRDECQLRARSRPVQLAKAHTPPKGSAGHGEARLPQHSNPHTATLSRDSPSHKRQPRSSQTEQHGTSPTPMKGAQGHQSSGPEEARLPRDMAPCRRNAEHQRDLPLLQDMGQSQWGLATVSLLDNSQKPRMRGQQPMVAHVAAKGPSRRHPAEKGAQGSRDQQERPAKPSMFIPSAQLSISTACLERRPLARPLSPTKDKAGVHDFVRRSECATIKKY</sequence>
<feature type="compositionally biased region" description="Basic residues" evidence="1">
    <location>
        <begin position="1053"/>
        <end position="1068"/>
    </location>
</feature>
<feature type="compositionally biased region" description="Polar residues" evidence="1">
    <location>
        <begin position="1484"/>
        <end position="1496"/>
    </location>
</feature>
<feature type="compositionally biased region" description="Basic and acidic residues" evidence="1">
    <location>
        <begin position="1298"/>
        <end position="1313"/>
    </location>
</feature>
<feature type="region of interest" description="Disordered" evidence="1">
    <location>
        <begin position="822"/>
        <end position="855"/>
    </location>
</feature>
<feature type="compositionally biased region" description="Polar residues" evidence="1">
    <location>
        <begin position="1411"/>
        <end position="1424"/>
    </location>
</feature>
<feature type="compositionally biased region" description="Polar residues" evidence="1">
    <location>
        <begin position="1120"/>
        <end position="1135"/>
    </location>
</feature>
<reference evidence="2 3" key="1">
    <citation type="journal article" date="2024" name="Nat. Commun.">
        <title>Phylogenomics reveals the evolutionary origins of lichenization in chlorophyte algae.</title>
        <authorList>
            <person name="Puginier C."/>
            <person name="Libourel C."/>
            <person name="Otte J."/>
            <person name="Skaloud P."/>
            <person name="Haon M."/>
            <person name="Grisel S."/>
            <person name="Petersen M."/>
            <person name="Berrin J.G."/>
            <person name="Delaux P.M."/>
            <person name="Dal Grande F."/>
            <person name="Keller J."/>
        </authorList>
    </citation>
    <scope>NUCLEOTIDE SEQUENCE [LARGE SCALE GENOMIC DNA]</scope>
    <source>
        <strain evidence="2 3">SAG 2523</strain>
    </source>
</reference>